<sequence>MEWMGSWVLVDNRGTLKVLYVVQRRQSRPQCTFRCSLNKGLLLIDLGPRLVSGVMELMVRVEWVRVRVKGWGLGLWWKGNDI</sequence>
<dbReference type="EMBL" id="CAEKDK010000007">
    <property type="protein sequence ID" value="CAB4285790.1"/>
    <property type="molecule type" value="Genomic_DNA"/>
</dbReference>
<evidence type="ECO:0000313" key="2">
    <source>
        <dbReference type="Proteomes" id="UP000507222"/>
    </source>
</evidence>
<accession>A0A6J5V9S9</accession>
<dbReference type="Proteomes" id="UP000507222">
    <property type="component" value="Unassembled WGS sequence"/>
</dbReference>
<gene>
    <name evidence="1" type="ORF">CURHAP_LOCUS41709</name>
</gene>
<organism evidence="1 2">
    <name type="scientific">Prunus armeniaca</name>
    <name type="common">Apricot</name>
    <name type="synonym">Armeniaca vulgaris</name>
    <dbReference type="NCBI Taxonomy" id="36596"/>
    <lineage>
        <taxon>Eukaryota</taxon>
        <taxon>Viridiplantae</taxon>
        <taxon>Streptophyta</taxon>
        <taxon>Embryophyta</taxon>
        <taxon>Tracheophyta</taxon>
        <taxon>Spermatophyta</taxon>
        <taxon>Magnoliopsida</taxon>
        <taxon>eudicotyledons</taxon>
        <taxon>Gunneridae</taxon>
        <taxon>Pentapetalae</taxon>
        <taxon>rosids</taxon>
        <taxon>fabids</taxon>
        <taxon>Rosales</taxon>
        <taxon>Rosaceae</taxon>
        <taxon>Amygdaloideae</taxon>
        <taxon>Amygdaleae</taxon>
        <taxon>Prunus</taxon>
    </lineage>
</organism>
<evidence type="ECO:0000313" key="1">
    <source>
        <dbReference type="EMBL" id="CAB4285790.1"/>
    </source>
</evidence>
<proteinExistence type="predicted"/>
<name>A0A6J5V9S9_PRUAR</name>
<protein>
    <submittedName>
        <fullName evidence="1">Uncharacterized protein</fullName>
    </submittedName>
</protein>
<dbReference type="AlphaFoldDB" id="A0A6J5V9S9"/>
<reference evidence="1 2" key="1">
    <citation type="submission" date="2020-05" db="EMBL/GenBank/DDBJ databases">
        <authorList>
            <person name="Campoy J."/>
            <person name="Schneeberger K."/>
            <person name="Spophaly S."/>
        </authorList>
    </citation>
    <scope>NUCLEOTIDE SEQUENCE [LARGE SCALE GENOMIC DNA]</scope>
    <source>
        <strain evidence="1">PruArmRojPasFocal</strain>
    </source>
</reference>